<dbReference type="PRINTS" id="PR00992">
    <property type="entry name" value="ALARACEMASE"/>
</dbReference>
<name>A0A0Q3T4G1_9BACI</name>
<dbReference type="PANTHER" id="PTHR30511">
    <property type="entry name" value="ALANINE RACEMASE"/>
    <property type="match status" value="1"/>
</dbReference>
<dbReference type="STRING" id="1637975.AN957_06790"/>
<evidence type="ECO:0000259" key="8">
    <source>
        <dbReference type="SMART" id="SM01005"/>
    </source>
</evidence>
<dbReference type="PROSITE" id="PS00395">
    <property type="entry name" value="ALANINE_RACEMASE"/>
    <property type="match status" value="1"/>
</dbReference>
<dbReference type="Pfam" id="PF01168">
    <property type="entry name" value="Ala_racemase_N"/>
    <property type="match status" value="1"/>
</dbReference>
<dbReference type="SUPFAM" id="SSF51419">
    <property type="entry name" value="PLP-binding barrel"/>
    <property type="match status" value="1"/>
</dbReference>
<dbReference type="SUPFAM" id="SSF50621">
    <property type="entry name" value="Alanine racemase C-terminal domain-like"/>
    <property type="match status" value="1"/>
</dbReference>
<organism evidence="9 10">
    <name type="scientific">Cytobacillus solani</name>
    <dbReference type="NCBI Taxonomy" id="1637975"/>
    <lineage>
        <taxon>Bacteria</taxon>
        <taxon>Bacillati</taxon>
        <taxon>Bacillota</taxon>
        <taxon>Bacilli</taxon>
        <taxon>Bacillales</taxon>
        <taxon>Bacillaceae</taxon>
        <taxon>Cytobacillus</taxon>
    </lineage>
</organism>
<comment type="similarity">
    <text evidence="5">Belongs to the alanine racemase family.</text>
</comment>
<protein>
    <recommendedName>
        <fullName evidence="5">Alanine racemase</fullName>
        <ecNumber evidence="5">5.1.1.1</ecNumber>
    </recommendedName>
</protein>
<dbReference type="UniPathway" id="UPA00042">
    <property type="reaction ID" value="UER00497"/>
</dbReference>
<keyword evidence="3 5" id="KW-0663">Pyridoxal phosphate</keyword>
<feature type="active site" description="Proton acceptor; specific for D-alanine" evidence="5">
    <location>
        <position position="37"/>
    </location>
</feature>
<keyword evidence="4 5" id="KW-0413">Isomerase</keyword>
<dbReference type="InterPro" id="IPR020622">
    <property type="entry name" value="Ala_racemase_pyridoxalP-BS"/>
</dbReference>
<evidence type="ECO:0000256" key="4">
    <source>
        <dbReference type="ARBA" id="ARBA00023235"/>
    </source>
</evidence>
<evidence type="ECO:0000313" key="10">
    <source>
        <dbReference type="Proteomes" id="UP000050996"/>
    </source>
</evidence>
<feature type="modified residue" description="N6-(pyridoxal phosphate)lysine" evidence="5 6">
    <location>
        <position position="37"/>
    </location>
</feature>
<comment type="cofactor">
    <cofactor evidence="2 5 6">
        <name>pyridoxal 5'-phosphate</name>
        <dbReference type="ChEBI" id="CHEBI:597326"/>
    </cofactor>
</comment>
<evidence type="ECO:0000313" key="9">
    <source>
        <dbReference type="EMBL" id="KQL18317.1"/>
    </source>
</evidence>
<feature type="binding site" evidence="5 7">
    <location>
        <position position="313"/>
    </location>
    <ligand>
        <name>substrate</name>
    </ligand>
</feature>
<comment type="catalytic activity">
    <reaction evidence="1 5">
        <text>L-alanine = D-alanine</text>
        <dbReference type="Rhea" id="RHEA:20249"/>
        <dbReference type="ChEBI" id="CHEBI:57416"/>
        <dbReference type="ChEBI" id="CHEBI:57972"/>
        <dbReference type="EC" id="5.1.1.1"/>
    </reaction>
</comment>
<dbReference type="FunFam" id="3.20.20.10:FF:000002">
    <property type="entry name" value="Alanine racemase"/>
    <property type="match status" value="1"/>
</dbReference>
<evidence type="ECO:0000256" key="5">
    <source>
        <dbReference type="HAMAP-Rule" id="MF_01201"/>
    </source>
</evidence>
<comment type="pathway">
    <text evidence="5">Amino-acid biosynthesis; D-alanine biosynthesis; D-alanine from L-alanine: step 1/1.</text>
</comment>
<dbReference type="CDD" id="cd00430">
    <property type="entry name" value="PLPDE_III_AR"/>
    <property type="match status" value="1"/>
</dbReference>
<gene>
    <name evidence="9" type="ORF">AN957_06790</name>
</gene>
<dbReference type="Pfam" id="PF00842">
    <property type="entry name" value="Ala_racemase_C"/>
    <property type="match status" value="1"/>
</dbReference>
<evidence type="ECO:0000256" key="6">
    <source>
        <dbReference type="PIRSR" id="PIRSR600821-50"/>
    </source>
</evidence>
<dbReference type="InterPro" id="IPR009006">
    <property type="entry name" value="Ala_racemase/Decarboxylase_C"/>
</dbReference>
<dbReference type="InterPro" id="IPR001608">
    <property type="entry name" value="Ala_racemase_N"/>
</dbReference>
<dbReference type="SMART" id="SM01005">
    <property type="entry name" value="Ala_racemase_C"/>
    <property type="match status" value="1"/>
</dbReference>
<dbReference type="GO" id="GO:0030170">
    <property type="term" value="F:pyridoxal phosphate binding"/>
    <property type="evidence" value="ECO:0007669"/>
    <property type="project" value="UniProtKB-UniRule"/>
</dbReference>
<dbReference type="RefSeq" id="WP_075209098.1">
    <property type="nucleotide sequence ID" value="NZ_CP041305.1"/>
</dbReference>
<dbReference type="Proteomes" id="UP000050996">
    <property type="component" value="Unassembled WGS sequence"/>
</dbReference>
<dbReference type="GO" id="GO:0008784">
    <property type="term" value="F:alanine racemase activity"/>
    <property type="evidence" value="ECO:0007669"/>
    <property type="project" value="UniProtKB-UniRule"/>
</dbReference>
<dbReference type="EC" id="5.1.1.1" evidence="5"/>
<dbReference type="InterPro" id="IPR000821">
    <property type="entry name" value="Ala_racemase"/>
</dbReference>
<comment type="function">
    <text evidence="5">Catalyzes the interconversion of L-alanine and D-alanine. May also act on other amino acids.</text>
</comment>
<keyword evidence="10" id="KW-1185">Reference proteome</keyword>
<sequence length="372" mass="41375">MMYRPIWAEVSLRNISHNIREFQKVIPKLTKIMAVVKADGYGHGSVEVSKRAIDSGVDYLAVASLEEAIKLRKSDIQVPILILGYTPSSASNDVVHWDLTQTIFDMEHAEALSKSGQILGKKAKVHVKVNTGMGRLGLQAEEASDFIEIVSKMDGIYLEGVFSHFATADEADKWYAEKQMNRWRSLLEELENRKISIPLCHIANSAATIEFPDMTYDMVRIGISMYGLYPSKEVNKTKVNLKQAMQLKTKIIHIQTLEKGHGVSYGATAIDRDKAVIATIPIGYADGYSRRLSGIAHVLIHGQKAPVFGKICMDFCMIDVTEIKGVNIGDEVVVYGDQGNHFISLDEVANMLGTISYEVACNLGHRVPRIYK</sequence>
<evidence type="ECO:0000256" key="2">
    <source>
        <dbReference type="ARBA" id="ARBA00001933"/>
    </source>
</evidence>
<proteinExistence type="inferred from homology"/>
<reference evidence="9 10" key="1">
    <citation type="submission" date="2015-09" db="EMBL/GenBank/DDBJ databases">
        <title>Genome sequencing project for genomic taxonomy and phylogenomics of Bacillus-like bacteria.</title>
        <authorList>
            <person name="Liu B."/>
            <person name="Wang J."/>
            <person name="Zhu Y."/>
            <person name="Liu G."/>
            <person name="Chen Q."/>
            <person name="Chen Z."/>
            <person name="Lan J."/>
            <person name="Che J."/>
            <person name="Ge C."/>
            <person name="Shi H."/>
            <person name="Pan Z."/>
            <person name="Liu X."/>
        </authorList>
    </citation>
    <scope>NUCLEOTIDE SEQUENCE [LARGE SCALE GENOMIC DNA]</scope>
    <source>
        <strain evidence="9 10">FJAT-18043</strain>
    </source>
</reference>
<dbReference type="GO" id="GO:0005829">
    <property type="term" value="C:cytosol"/>
    <property type="evidence" value="ECO:0007669"/>
    <property type="project" value="TreeGrafter"/>
</dbReference>
<feature type="active site" description="Proton acceptor; specific for L-alanine" evidence="5">
    <location>
        <position position="265"/>
    </location>
</feature>
<evidence type="ECO:0000256" key="3">
    <source>
        <dbReference type="ARBA" id="ARBA00022898"/>
    </source>
</evidence>
<evidence type="ECO:0000256" key="1">
    <source>
        <dbReference type="ARBA" id="ARBA00000316"/>
    </source>
</evidence>
<dbReference type="PANTHER" id="PTHR30511:SF0">
    <property type="entry name" value="ALANINE RACEMASE, CATABOLIC-RELATED"/>
    <property type="match status" value="1"/>
</dbReference>
<accession>A0A0Q3T4G1</accession>
<feature type="domain" description="Alanine racemase C-terminal" evidence="8">
    <location>
        <begin position="244"/>
        <end position="372"/>
    </location>
</feature>
<dbReference type="InterPro" id="IPR011079">
    <property type="entry name" value="Ala_racemase_C"/>
</dbReference>
<dbReference type="HAMAP" id="MF_01201">
    <property type="entry name" value="Ala_racemase"/>
    <property type="match status" value="1"/>
</dbReference>
<dbReference type="Gene3D" id="3.20.20.10">
    <property type="entry name" value="Alanine racemase"/>
    <property type="match status" value="1"/>
</dbReference>
<dbReference type="AlphaFoldDB" id="A0A0Q3T4G1"/>
<evidence type="ECO:0000256" key="7">
    <source>
        <dbReference type="PIRSR" id="PIRSR600821-52"/>
    </source>
</evidence>
<dbReference type="InterPro" id="IPR029066">
    <property type="entry name" value="PLP-binding_barrel"/>
</dbReference>
<dbReference type="GO" id="GO:0009252">
    <property type="term" value="P:peptidoglycan biosynthetic process"/>
    <property type="evidence" value="ECO:0007669"/>
    <property type="project" value="TreeGrafter"/>
</dbReference>
<dbReference type="GO" id="GO:0030632">
    <property type="term" value="P:D-alanine biosynthetic process"/>
    <property type="evidence" value="ECO:0007669"/>
    <property type="project" value="UniProtKB-UniRule"/>
</dbReference>
<dbReference type="Gene3D" id="2.40.37.10">
    <property type="entry name" value="Lyase, Ornithine Decarboxylase, Chain A, domain 1"/>
    <property type="match status" value="1"/>
</dbReference>
<feature type="binding site" evidence="5 7">
    <location>
        <position position="135"/>
    </location>
    <ligand>
        <name>substrate</name>
    </ligand>
</feature>
<dbReference type="PATRIC" id="fig|1637975.4.peg.1065"/>
<comment type="caution">
    <text evidence="9">The sequence shown here is derived from an EMBL/GenBank/DDBJ whole genome shotgun (WGS) entry which is preliminary data.</text>
</comment>
<dbReference type="EMBL" id="LJIX01000006">
    <property type="protein sequence ID" value="KQL18317.1"/>
    <property type="molecule type" value="Genomic_DNA"/>
</dbReference>
<dbReference type="FunFam" id="2.40.37.10:FF:000006">
    <property type="entry name" value="Alanine racemase"/>
    <property type="match status" value="1"/>
</dbReference>
<dbReference type="NCBIfam" id="TIGR00492">
    <property type="entry name" value="alr"/>
    <property type="match status" value="1"/>
</dbReference>